<proteinExistence type="predicted"/>
<organism evidence="2 3">
    <name type="scientific">Orchesella dallaii</name>
    <dbReference type="NCBI Taxonomy" id="48710"/>
    <lineage>
        <taxon>Eukaryota</taxon>
        <taxon>Metazoa</taxon>
        <taxon>Ecdysozoa</taxon>
        <taxon>Arthropoda</taxon>
        <taxon>Hexapoda</taxon>
        <taxon>Collembola</taxon>
        <taxon>Entomobryomorpha</taxon>
        <taxon>Entomobryoidea</taxon>
        <taxon>Orchesellidae</taxon>
        <taxon>Orchesellinae</taxon>
        <taxon>Orchesella</taxon>
    </lineage>
</organism>
<dbReference type="Gene3D" id="2.40.50.90">
    <property type="match status" value="1"/>
</dbReference>
<dbReference type="Pfam" id="PF00567">
    <property type="entry name" value="TUDOR"/>
    <property type="match status" value="2"/>
</dbReference>
<dbReference type="PANTHER" id="PTHR22948:SF29">
    <property type="entry name" value="FI02030P-RELATED"/>
    <property type="match status" value="1"/>
</dbReference>
<name>A0ABP1RNF7_9HEXA</name>
<evidence type="ECO:0000313" key="3">
    <source>
        <dbReference type="Proteomes" id="UP001642540"/>
    </source>
</evidence>
<dbReference type="PANTHER" id="PTHR22948">
    <property type="entry name" value="TUDOR DOMAIN CONTAINING PROTEIN"/>
    <property type="match status" value="1"/>
</dbReference>
<dbReference type="InterPro" id="IPR050621">
    <property type="entry name" value="Tudor_domain_containing"/>
</dbReference>
<evidence type="ECO:0000313" key="2">
    <source>
        <dbReference type="EMBL" id="CAL8131603.1"/>
    </source>
</evidence>
<dbReference type="Gene3D" id="2.30.30.140">
    <property type="match status" value="3"/>
</dbReference>
<dbReference type="SMART" id="SM00333">
    <property type="entry name" value="TUDOR"/>
    <property type="match status" value="2"/>
</dbReference>
<dbReference type="Proteomes" id="UP001642540">
    <property type="component" value="Unassembled WGS sequence"/>
</dbReference>
<gene>
    <name evidence="2" type="ORF">ODALV1_LOCUS24245</name>
</gene>
<feature type="domain" description="Tudor" evidence="1">
    <location>
        <begin position="571"/>
        <end position="631"/>
    </location>
</feature>
<sequence>MTRPDDDPPVTSSRPRPFQLHQKYYCIQLSVFDLYFFVVCRSNSFGYKLTDRMLNDFSNTEKGYRARFKFYERPVWSNTPYKYELLSVLDPYDFTVKVTDSFTAEYEARLASLLENYAGVLDQKKVGNICKFMSDNGLTEMYVGMPVIFKRELGNGASDIVRAEVLAYNEKSTDVMLVDHGGVSSTAIDALFPMTSDILRIPKLGIPSRLAYIRPEETSWPTVVDFAKEFTGTCQIAYFQDLYSSTRAYETILEVDGVNIGIKFLHAGFAQPIDLPFLCNEVETKPARPDFPMFDFTSWIGIKTTVYGLRAFLGDDNRTRCILQMLPETVNFIQDTIVGYLDKTAENVKNSPFEIAPGVCCLARYGADEFYRAKILKKENDKVIVDYVDYKEIATVSVNDLLKMPDNLMSYPEGANECVITDFLIQGCEEDVKLSELVANKDLYAVLDGCDANLFGRALLVSLFRPVDFSGPDESFSEIFGVTEKPVVIREMLQNMEFPTEAQTNVFLKPRLPDPTKIYPGAMISVIRSWDSIWIQMDTEQDMALRIAAELTMFYQNLCASGLTPESFENFITEGAYVVAQLSDEDEDIWYRGKIVEVKEDRVLLHYIDYGNLDWVPNNEVYPLHSYFVKDHLMAFEVKLTA</sequence>
<dbReference type="EMBL" id="CAXLJM020000089">
    <property type="protein sequence ID" value="CAL8131603.1"/>
    <property type="molecule type" value="Genomic_DNA"/>
</dbReference>
<accession>A0ABP1RNF7</accession>
<protein>
    <recommendedName>
        <fullName evidence="1">Tudor domain-containing protein</fullName>
    </recommendedName>
</protein>
<keyword evidence="3" id="KW-1185">Reference proteome</keyword>
<dbReference type="SUPFAM" id="SSF63748">
    <property type="entry name" value="Tudor/PWWP/MBT"/>
    <property type="match status" value="2"/>
</dbReference>
<dbReference type="InterPro" id="IPR035437">
    <property type="entry name" value="SNase_OB-fold_sf"/>
</dbReference>
<reference evidence="2 3" key="1">
    <citation type="submission" date="2024-08" db="EMBL/GenBank/DDBJ databases">
        <authorList>
            <person name="Cucini C."/>
            <person name="Frati F."/>
        </authorList>
    </citation>
    <scope>NUCLEOTIDE SEQUENCE [LARGE SCALE GENOMIC DNA]</scope>
</reference>
<dbReference type="CDD" id="cd20379">
    <property type="entry name" value="Tudor_dTUD-like"/>
    <property type="match status" value="1"/>
</dbReference>
<comment type="caution">
    <text evidence="2">The sequence shown here is derived from an EMBL/GenBank/DDBJ whole genome shotgun (WGS) entry which is preliminary data.</text>
</comment>
<dbReference type="PROSITE" id="PS50304">
    <property type="entry name" value="TUDOR"/>
    <property type="match status" value="2"/>
</dbReference>
<feature type="domain" description="Tudor" evidence="1">
    <location>
        <begin position="354"/>
        <end position="411"/>
    </location>
</feature>
<dbReference type="InterPro" id="IPR002999">
    <property type="entry name" value="Tudor"/>
</dbReference>
<evidence type="ECO:0000259" key="1">
    <source>
        <dbReference type="PROSITE" id="PS50304"/>
    </source>
</evidence>